<comment type="caution">
    <text evidence="1">The sequence shown here is derived from an EMBL/GenBank/DDBJ whole genome shotgun (WGS) entry which is preliminary data.</text>
</comment>
<protein>
    <submittedName>
        <fullName evidence="1">Uncharacterized protein</fullName>
    </submittedName>
</protein>
<accession>A0A813LLD7</accession>
<dbReference type="AlphaFoldDB" id="A0A813LLD7"/>
<reference evidence="1" key="1">
    <citation type="submission" date="2021-02" db="EMBL/GenBank/DDBJ databases">
        <authorList>
            <person name="Dougan E. K."/>
            <person name="Rhodes N."/>
            <person name="Thang M."/>
            <person name="Chan C."/>
        </authorList>
    </citation>
    <scope>NUCLEOTIDE SEQUENCE</scope>
</reference>
<organism evidence="1 2">
    <name type="scientific">Polarella glacialis</name>
    <name type="common">Dinoflagellate</name>
    <dbReference type="NCBI Taxonomy" id="89957"/>
    <lineage>
        <taxon>Eukaryota</taxon>
        <taxon>Sar</taxon>
        <taxon>Alveolata</taxon>
        <taxon>Dinophyceae</taxon>
        <taxon>Suessiales</taxon>
        <taxon>Suessiaceae</taxon>
        <taxon>Polarella</taxon>
    </lineage>
</organism>
<evidence type="ECO:0000313" key="2">
    <source>
        <dbReference type="Proteomes" id="UP000626109"/>
    </source>
</evidence>
<dbReference type="EMBL" id="CAJNNW010036727">
    <property type="protein sequence ID" value="CAE8737078.1"/>
    <property type="molecule type" value="Genomic_DNA"/>
</dbReference>
<name>A0A813LLD7_POLGL</name>
<sequence length="130" mass="12767">MGCGGSSPAKPEHVQQMCSTTARDLMIVCVQKVLDSAVKDKGIKISAPINQVDDLNKLVATLRKAGEDGKSGISASAAAAGEKVGGMFGGAIGGFVASAGSMVGSGAGGTLNTLADGVESGVKEINSSVL</sequence>
<dbReference type="Proteomes" id="UP000626109">
    <property type="component" value="Unassembled WGS sequence"/>
</dbReference>
<gene>
    <name evidence="1" type="ORF">PGLA2088_LOCUS48600</name>
</gene>
<proteinExistence type="predicted"/>
<evidence type="ECO:0000313" key="1">
    <source>
        <dbReference type="EMBL" id="CAE8737078.1"/>
    </source>
</evidence>